<dbReference type="EMBL" id="CM023487">
    <property type="protein sequence ID" value="KAH6925491.1"/>
    <property type="molecule type" value="Genomic_DNA"/>
</dbReference>
<evidence type="ECO:0000313" key="1">
    <source>
        <dbReference type="EMBL" id="KAH6925491.1"/>
    </source>
</evidence>
<sequence length="1250" mass="133849">MSSKRITSTSPYSSSGSSDRSDISGNQGNDYSDSSAKQLLSNAAEEALGTKAPSLPAGQKNAVPSGADAVGGIGRGVAKPGVGTASGRLASASSGTPWGRSEESTDSVPMDRALSPAQQKLPGVWKRPQDQRGGRRGRGKLSYDEEGMMVTPPMGVGRGAAGRGRAVTRPRSVTSPPVRGPAQPPAAVRPTGGQMGGAQPGARQPVRPRLVLSKKGLVKAAPAKSMTSIPAAETSSAQPAASGAEATVQKRPIQDAADPRRTSGAAALASAQQRRSSVAFPETRPRSMSTVSVLEFAAGRRPSAMSISDNQGPSSAASPWSAETRRLSSGSQDQAEKAALARDDDSSSSSPPRDDSVTPPAGPPLRRPSMVVKPFDAGRRPSMAVKLVAASTAPGAAMPPQVTGAATPLAEQAVAAEAASKPPQVTAGAATPSAEAERAVAAEAAAPVPAVPSATSAPGAQPPAGSTTTKSALVKKSEAPPASAQKSNWWTALARPFSLPGSALGNVTLGLYHDEAAVAPQPAERQPHPRRYSVAPIEGAQQAAPSATGYAGRQAAQQNESIEDYLDYEYGPRLQQSLESEGSDVVTHRRHRGLSLFGLCARCLVLLILICAATSLLFFTFRLGQNLTKNLQTPDIKLPTTGTTTTSTSTAATKDDTTSASEMTTAATTLSTAAPLPPTEELYDDDADRPTTCETVTYPPDKVSSPVYNASDVPYNESAGTQYRKLLCVIDSKYFSPKRPYVLKLLPTAYCSEVIFYAVYADIGTTKSHAYAKRTHDVEIVRQLALLRLERTHRGEKLRLHVTLGGSRDDSPNIVQVLERYDVREGVLEDLVNASLYVDGVNIHWDRPGDQCDQEFTPAYLRAFMEALYLKNMSLILTVPPVLELVQKFWLISLTRYVDYIIVTTHTLRRKGVLDCSGRREFAAASYLAIREHVLKETANPFQAAKVVYSIALGADVFRATLPLSSPRLMDAGTPSSIFDGPTVQTNKTSYDHVCRMPKGVFDGDSECAYAIRQQGTGGTELALYAGPEELAERMRRSYASKIGDTTVAVYDMYLDDFSGNCMSAGGPTTQMSPLVAAIAETGLHQRIHTVKRPCKCDACGQTFIQRNHLTDHIRIHTGECQYKCDYCGKAFNRKSSLVTHVRFHTGERRYQCHLCPWQFVQSMDLMCHIKTHKGSERSPDGEGTTIIGGRSPEPFRGEDICLRTQQNRFPLLTSWQRFNYCKKRASHLTAGPIPLLVVGHCLPHHKRQD</sequence>
<reference evidence="1" key="1">
    <citation type="submission" date="2020-05" db="EMBL/GenBank/DDBJ databases">
        <title>Large-scale comparative analyses of tick genomes elucidate their genetic diversity and vector capacities.</title>
        <authorList>
            <person name="Jia N."/>
            <person name="Wang J."/>
            <person name="Shi W."/>
            <person name="Du L."/>
            <person name="Sun Y."/>
            <person name="Zhan W."/>
            <person name="Jiang J."/>
            <person name="Wang Q."/>
            <person name="Zhang B."/>
            <person name="Ji P."/>
            <person name="Sakyi L.B."/>
            <person name="Cui X."/>
            <person name="Yuan T."/>
            <person name="Jiang B."/>
            <person name="Yang W."/>
            <person name="Lam T.T.-Y."/>
            <person name="Chang Q."/>
            <person name="Ding S."/>
            <person name="Wang X."/>
            <person name="Zhu J."/>
            <person name="Ruan X."/>
            <person name="Zhao L."/>
            <person name="Wei J."/>
            <person name="Que T."/>
            <person name="Du C."/>
            <person name="Cheng J."/>
            <person name="Dai P."/>
            <person name="Han X."/>
            <person name="Huang E."/>
            <person name="Gao Y."/>
            <person name="Liu J."/>
            <person name="Shao H."/>
            <person name="Ye R."/>
            <person name="Li L."/>
            <person name="Wei W."/>
            <person name="Wang X."/>
            <person name="Wang C."/>
            <person name="Yang T."/>
            <person name="Huo Q."/>
            <person name="Li W."/>
            <person name="Guo W."/>
            <person name="Chen H."/>
            <person name="Zhou L."/>
            <person name="Ni X."/>
            <person name="Tian J."/>
            <person name="Zhou Y."/>
            <person name="Sheng Y."/>
            <person name="Liu T."/>
            <person name="Pan Y."/>
            <person name="Xia L."/>
            <person name="Li J."/>
            <person name="Zhao F."/>
            <person name="Cao W."/>
        </authorList>
    </citation>
    <scope>NUCLEOTIDE SEQUENCE</scope>
    <source>
        <strain evidence="1">Hyas-2018</strain>
    </source>
</reference>
<keyword evidence="2" id="KW-1185">Reference proteome</keyword>
<evidence type="ECO:0000313" key="2">
    <source>
        <dbReference type="Proteomes" id="UP000821845"/>
    </source>
</evidence>
<proteinExistence type="predicted"/>
<name>A0ACB7RUZ9_HYAAI</name>
<gene>
    <name evidence="1" type="ORF">HPB50_006104</name>
</gene>
<dbReference type="Proteomes" id="UP000821845">
    <property type="component" value="Chromosome 7"/>
</dbReference>
<accession>A0ACB7RUZ9</accession>
<organism evidence="1 2">
    <name type="scientific">Hyalomma asiaticum</name>
    <name type="common">Tick</name>
    <dbReference type="NCBI Taxonomy" id="266040"/>
    <lineage>
        <taxon>Eukaryota</taxon>
        <taxon>Metazoa</taxon>
        <taxon>Ecdysozoa</taxon>
        <taxon>Arthropoda</taxon>
        <taxon>Chelicerata</taxon>
        <taxon>Arachnida</taxon>
        <taxon>Acari</taxon>
        <taxon>Parasitiformes</taxon>
        <taxon>Ixodida</taxon>
        <taxon>Ixodoidea</taxon>
        <taxon>Ixodidae</taxon>
        <taxon>Hyalomminae</taxon>
        <taxon>Hyalomma</taxon>
    </lineage>
</organism>
<comment type="caution">
    <text evidence="1">The sequence shown here is derived from an EMBL/GenBank/DDBJ whole genome shotgun (WGS) entry which is preliminary data.</text>
</comment>
<protein>
    <submittedName>
        <fullName evidence="1">Uncharacterized protein</fullName>
    </submittedName>
</protein>